<dbReference type="EMBL" id="AP025028">
    <property type="protein sequence ID" value="BDA79909.1"/>
    <property type="molecule type" value="Genomic_DNA"/>
</dbReference>
<gene>
    <name evidence="1" type="ORF">LPTSP3_g28390</name>
</gene>
<proteinExistence type="predicted"/>
<organism evidence="1 2">
    <name type="scientific">Leptospira kobayashii</name>
    <dbReference type="NCBI Taxonomy" id="1917830"/>
    <lineage>
        <taxon>Bacteria</taxon>
        <taxon>Pseudomonadati</taxon>
        <taxon>Spirochaetota</taxon>
        <taxon>Spirochaetia</taxon>
        <taxon>Leptospirales</taxon>
        <taxon>Leptospiraceae</taxon>
        <taxon>Leptospira</taxon>
    </lineage>
</organism>
<protein>
    <submittedName>
        <fullName evidence="1">Uncharacterized protein</fullName>
    </submittedName>
</protein>
<name>A0ABN6KFL2_9LEPT</name>
<sequence length="86" mass="10010">MSSGLSFTEEIVWIIPPKTITTSDFGKDSIATGRYGFSKERIKWFARKEVENIPKKQINKKKPIFCRNPFKTKRNRKEKMKNKGSG</sequence>
<evidence type="ECO:0000313" key="1">
    <source>
        <dbReference type="EMBL" id="BDA79909.1"/>
    </source>
</evidence>
<dbReference type="Proteomes" id="UP000245263">
    <property type="component" value="Chromosome 1"/>
</dbReference>
<keyword evidence="2" id="KW-1185">Reference proteome</keyword>
<reference evidence="1 2" key="1">
    <citation type="submission" date="2021-08" db="EMBL/GenBank/DDBJ databases">
        <title>Complete genome sequence of Leptospira kobayashii strain E30.</title>
        <authorList>
            <person name="Nakao R."/>
            <person name="Nakamura S."/>
            <person name="Masuzawa T."/>
            <person name="Koizumi N."/>
        </authorList>
    </citation>
    <scope>NUCLEOTIDE SEQUENCE [LARGE SCALE GENOMIC DNA]</scope>
    <source>
        <strain evidence="1 2">E30</strain>
    </source>
</reference>
<accession>A0ABN6KFL2</accession>
<evidence type="ECO:0000313" key="2">
    <source>
        <dbReference type="Proteomes" id="UP000245263"/>
    </source>
</evidence>